<keyword evidence="3" id="KW-1185">Reference proteome</keyword>
<name>A0AAE1GYM3_9NEOP</name>
<dbReference type="EMBL" id="JAHWGI010000148">
    <property type="protein sequence ID" value="KAK3910290.1"/>
    <property type="molecule type" value="Genomic_DNA"/>
</dbReference>
<gene>
    <name evidence="2" type="ORF">KUF71_004164</name>
</gene>
<protein>
    <submittedName>
        <fullName evidence="2">Exoglucanase B</fullName>
    </submittedName>
</protein>
<dbReference type="AlphaFoldDB" id="A0AAE1GYM3"/>
<reference evidence="2" key="1">
    <citation type="submission" date="2021-07" db="EMBL/GenBank/DDBJ databases">
        <authorList>
            <person name="Catto M.A."/>
            <person name="Jacobson A."/>
            <person name="Kennedy G."/>
            <person name="Labadie P."/>
            <person name="Hunt B.G."/>
            <person name="Srinivasan R."/>
        </authorList>
    </citation>
    <scope>NUCLEOTIDE SEQUENCE</scope>
    <source>
        <strain evidence="2">PL_HMW_Pooled</strain>
        <tissue evidence="2">Head</tissue>
    </source>
</reference>
<feature type="compositionally biased region" description="Low complexity" evidence="1">
    <location>
        <begin position="1"/>
        <end position="11"/>
    </location>
</feature>
<evidence type="ECO:0000256" key="1">
    <source>
        <dbReference type="SAM" id="MobiDB-lite"/>
    </source>
</evidence>
<reference evidence="2" key="2">
    <citation type="journal article" date="2023" name="BMC Genomics">
        <title>Pest status, molecular evolution, and epigenetic factors derived from the genome assembly of Frankliniella fusca, a thysanopteran phytovirus vector.</title>
        <authorList>
            <person name="Catto M.A."/>
            <person name="Labadie P.E."/>
            <person name="Jacobson A.L."/>
            <person name="Kennedy G.G."/>
            <person name="Srinivasan R."/>
            <person name="Hunt B.G."/>
        </authorList>
    </citation>
    <scope>NUCLEOTIDE SEQUENCE</scope>
    <source>
        <strain evidence="2">PL_HMW_Pooled</strain>
    </source>
</reference>
<organism evidence="2 3">
    <name type="scientific">Frankliniella fusca</name>
    <dbReference type="NCBI Taxonomy" id="407009"/>
    <lineage>
        <taxon>Eukaryota</taxon>
        <taxon>Metazoa</taxon>
        <taxon>Ecdysozoa</taxon>
        <taxon>Arthropoda</taxon>
        <taxon>Hexapoda</taxon>
        <taxon>Insecta</taxon>
        <taxon>Pterygota</taxon>
        <taxon>Neoptera</taxon>
        <taxon>Paraneoptera</taxon>
        <taxon>Thysanoptera</taxon>
        <taxon>Terebrantia</taxon>
        <taxon>Thripoidea</taxon>
        <taxon>Thripidae</taxon>
        <taxon>Frankliniella</taxon>
    </lineage>
</organism>
<evidence type="ECO:0000313" key="3">
    <source>
        <dbReference type="Proteomes" id="UP001219518"/>
    </source>
</evidence>
<comment type="caution">
    <text evidence="2">The sequence shown here is derived from an EMBL/GenBank/DDBJ whole genome shotgun (WGS) entry which is preliminary data.</text>
</comment>
<feature type="compositionally biased region" description="Polar residues" evidence="1">
    <location>
        <begin position="24"/>
        <end position="35"/>
    </location>
</feature>
<sequence length="441" mass="48819">MSKRSPSPSSLPRRDKKSYEEFLASSSTTRSSQAEEAQKLDVGKTEATQLKVRTEAELDVGNIQLPSTSASSKPSQTVQTGLSSLAAACVITHPDAVVISNVSEDSAVAPLSACPAELHRTPIRITTTSEPGLSKNLDKEYVVHLEEEEGNFDVFCCPDVGDIDFPDVGKSEAVPHAPDLLYPGSSITVTESITSILAFAQSEDIIGAGLGKLLNLINIHLPQPNNCMKTTHSFYKQLESADAKFTLDYYCSVCWKIRASPQDICDTCIDPNRKVDYFVSLPLGPQIAKLFSRPGFVDKLQYKHKRTKKNQSNFEDIYDGRLYKEAGTFLCDELSMSLMWYTDGIALYECSSYSLWPFFYVINELPPEERFKRENIIMGALWGCHEKPHPNIFLQRTCQEILALKEGVEVNVHGQEKTSLVKGYLICGAFQPILAGPEGDP</sequence>
<accession>A0AAE1GYM3</accession>
<evidence type="ECO:0000313" key="2">
    <source>
        <dbReference type="EMBL" id="KAK3910290.1"/>
    </source>
</evidence>
<dbReference type="Proteomes" id="UP001219518">
    <property type="component" value="Unassembled WGS sequence"/>
</dbReference>
<feature type="region of interest" description="Disordered" evidence="1">
    <location>
        <begin position="1"/>
        <end position="42"/>
    </location>
</feature>
<proteinExistence type="predicted"/>